<sequence>MISGEGEYFDLIRFDGTEEEIHDSWLCLRRQGIGGSDVAAIMGLSPWSSPYRVWLDKTTGVSEDISGKSAVMWGNILEPVVGEHYKQNHPERTIRRVNAIARSIERPWAQASLDYEVKDPELGWGVLEIKTAGLRSADKWESGVPLFYQTQVAHYLSVTGRPFADVAVLIGGQDYREYRIMRDEEDIKAVNAAVDNFWNKAVKGGEEPDPAAVDNSYIINAHPRATEDFLELGQTPDVLAEYLAACDACKVADENKKRLSSELKLKMGDHRGIVSPAGKIAWIRTSSTRFDSKRFDADHPGLRAMYSTEYMRDGGLRFSPAKN</sequence>
<gene>
    <name evidence="2" type="ORF">K6V98_08185</name>
</gene>
<dbReference type="InterPro" id="IPR011335">
    <property type="entry name" value="Restrct_endonuc-II-like"/>
</dbReference>
<dbReference type="EMBL" id="JAIMFO010000009">
    <property type="protein sequence ID" value="MBY4798322.1"/>
    <property type="molecule type" value="Genomic_DNA"/>
</dbReference>
<dbReference type="RefSeq" id="WP_222200038.1">
    <property type="nucleotide sequence ID" value="NZ_JAIMFO010000009.1"/>
</dbReference>
<comment type="caution">
    <text evidence="2">The sequence shown here is derived from an EMBL/GenBank/DDBJ whole genome shotgun (WGS) entry which is preliminary data.</text>
</comment>
<proteinExistence type="predicted"/>
<organism evidence="2 3">
    <name type="scientific">Collinsella ureilytica</name>
    <dbReference type="NCBI Taxonomy" id="2869515"/>
    <lineage>
        <taxon>Bacteria</taxon>
        <taxon>Bacillati</taxon>
        <taxon>Actinomycetota</taxon>
        <taxon>Coriobacteriia</taxon>
        <taxon>Coriobacteriales</taxon>
        <taxon>Coriobacteriaceae</taxon>
        <taxon>Collinsella</taxon>
    </lineage>
</organism>
<evidence type="ECO:0000313" key="2">
    <source>
        <dbReference type="EMBL" id="MBY4798322.1"/>
    </source>
</evidence>
<dbReference type="SUPFAM" id="SSF52980">
    <property type="entry name" value="Restriction endonuclease-like"/>
    <property type="match status" value="1"/>
</dbReference>
<dbReference type="InterPro" id="IPR017482">
    <property type="entry name" value="Lambda-type_endonuclease"/>
</dbReference>
<name>A0ABS7MM14_9ACTN</name>
<evidence type="ECO:0000259" key="1">
    <source>
        <dbReference type="Pfam" id="PF09588"/>
    </source>
</evidence>
<dbReference type="InterPro" id="IPR011604">
    <property type="entry name" value="PDDEXK-like_dom_sf"/>
</dbReference>
<dbReference type="NCBIfam" id="TIGR03033">
    <property type="entry name" value="phage_rel_nuc"/>
    <property type="match status" value="1"/>
</dbReference>
<protein>
    <submittedName>
        <fullName evidence="2">YqaJ viral recombinase family protein</fullName>
    </submittedName>
</protein>
<evidence type="ECO:0000313" key="3">
    <source>
        <dbReference type="Proteomes" id="UP000700908"/>
    </source>
</evidence>
<reference evidence="2 3" key="1">
    <citation type="submission" date="2021-08" db="EMBL/GenBank/DDBJ databases">
        <title>Collinsella faecalis sp. nov. isolated from swine faeces.</title>
        <authorList>
            <person name="Oh B.S."/>
            <person name="Lee J.H."/>
        </authorList>
    </citation>
    <scope>NUCLEOTIDE SEQUENCE [LARGE SCALE GENOMIC DNA]</scope>
    <source>
        <strain evidence="2 3">AGMB00827</strain>
    </source>
</reference>
<dbReference type="InterPro" id="IPR019080">
    <property type="entry name" value="YqaJ_viral_recombinase"/>
</dbReference>
<accession>A0ABS7MM14</accession>
<dbReference type="Gene3D" id="3.90.320.10">
    <property type="match status" value="1"/>
</dbReference>
<dbReference type="Proteomes" id="UP000700908">
    <property type="component" value="Unassembled WGS sequence"/>
</dbReference>
<feature type="domain" description="YqaJ viral recombinase" evidence="1">
    <location>
        <begin position="25"/>
        <end position="161"/>
    </location>
</feature>
<keyword evidence="3" id="KW-1185">Reference proteome</keyword>
<dbReference type="Pfam" id="PF09588">
    <property type="entry name" value="YqaJ"/>
    <property type="match status" value="1"/>
</dbReference>